<keyword evidence="3" id="KW-1185">Reference proteome</keyword>
<dbReference type="Proteomes" id="UP000076842">
    <property type="component" value="Unassembled WGS sequence"/>
</dbReference>
<gene>
    <name evidence="2" type="ORF">CALCODRAFT_182641</name>
</gene>
<dbReference type="AlphaFoldDB" id="A0A165HSB4"/>
<dbReference type="InParanoid" id="A0A165HSB4"/>
<feature type="region of interest" description="Disordered" evidence="1">
    <location>
        <begin position="126"/>
        <end position="148"/>
    </location>
</feature>
<proteinExistence type="predicted"/>
<protein>
    <submittedName>
        <fullName evidence="2">Uncharacterized protein</fullName>
    </submittedName>
</protein>
<evidence type="ECO:0000313" key="2">
    <source>
        <dbReference type="EMBL" id="KZT59676.1"/>
    </source>
</evidence>
<evidence type="ECO:0000313" key="3">
    <source>
        <dbReference type="Proteomes" id="UP000076842"/>
    </source>
</evidence>
<organism evidence="2 3">
    <name type="scientific">Calocera cornea HHB12733</name>
    <dbReference type="NCBI Taxonomy" id="1353952"/>
    <lineage>
        <taxon>Eukaryota</taxon>
        <taxon>Fungi</taxon>
        <taxon>Dikarya</taxon>
        <taxon>Basidiomycota</taxon>
        <taxon>Agaricomycotina</taxon>
        <taxon>Dacrymycetes</taxon>
        <taxon>Dacrymycetales</taxon>
        <taxon>Dacrymycetaceae</taxon>
        <taxon>Calocera</taxon>
    </lineage>
</organism>
<sequence length="148" mass="16245">MTRQHLYAVRVVSGCAFHLDVIPYCWRRGGSGPRPAQPPPAVAFRFDQRPVTISIYNQLGFGFARLSQSVLRYWARLTGSNILLRVSGGYSVPAYDGWRGRPRSPTAAPEPVPLIGGLTLEIGDSCRASEPLPRPQPCPGREPCEVSL</sequence>
<accession>A0A165HSB4</accession>
<name>A0A165HSB4_9BASI</name>
<reference evidence="2 3" key="1">
    <citation type="journal article" date="2016" name="Mol. Biol. Evol.">
        <title>Comparative Genomics of Early-Diverging Mushroom-Forming Fungi Provides Insights into the Origins of Lignocellulose Decay Capabilities.</title>
        <authorList>
            <person name="Nagy L.G."/>
            <person name="Riley R."/>
            <person name="Tritt A."/>
            <person name="Adam C."/>
            <person name="Daum C."/>
            <person name="Floudas D."/>
            <person name="Sun H."/>
            <person name="Yadav J.S."/>
            <person name="Pangilinan J."/>
            <person name="Larsson K.H."/>
            <person name="Matsuura K."/>
            <person name="Barry K."/>
            <person name="Labutti K."/>
            <person name="Kuo R."/>
            <person name="Ohm R.A."/>
            <person name="Bhattacharya S.S."/>
            <person name="Shirouzu T."/>
            <person name="Yoshinaga Y."/>
            <person name="Martin F.M."/>
            <person name="Grigoriev I.V."/>
            <person name="Hibbett D.S."/>
        </authorList>
    </citation>
    <scope>NUCLEOTIDE SEQUENCE [LARGE SCALE GENOMIC DNA]</scope>
    <source>
        <strain evidence="2 3">HHB12733</strain>
    </source>
</reference>
<evidence type="ECO:0000256" key="1">
    <source>
        <dbReference type="SAM" id="MobiDB-lite"/>
    </source>
</evidence>
<dbReference type="EMBL" id="KV423938">
    <property type="protein sequence ID" value="KZT59676.1"/>
    <property type="molecule type" value="Genomic_DNA"/>
</dbReference>